<feature type="domain" description="DUF676" evidence="2">
    <location>
        <begin position="87"/>
        <end position="311"/>
    </location>
</feature>
<dbReference type="PANTHER" id="PTHR12482:SF41">
    <property type="entry name" value="ALPHA_BETA-HYDROLASES SUPERFAMILY PROTEIN"/>
    <property type="match status" value="1"/>
</dbReference>
<dbReference type="InterPro" id="IPR029058">
    <property type="entry name" value="AB_hydrolase_fold"/>
</dbReference>
<organism evidence="3 4">
    <name type="scientific">Camellia sinensis</name>
    <name type="common">Tea plant</name>
    <name type="synonym">Thea sinensis</name>
    <dbReference type="NCBI Taxonomy" id="4442"/>
    <lineage>
        <taxon>Eukaryota</taxon>
        <taxon>Viridiplantae</taxon>
        <taxon>Streptophyta</taxon>
        <taxon>Embryophyta</taxon>
        <taxon>Tracheophyta</taxon>
        <taxon>Spermatophyta</taxon>
        <taxon>Magnoliopsida</taxon>
        <taxon>eudicotyledons</taxon>
        <taxon>Gunneridae</taxon>
        <taxon>Pentapetalae</taxon>
        <taxon>asterids</taxon>
        <taxon>Ericales</taxon>
        <taxon>Theaceae</taxon>
        <taxon>Camellia</taxon>
    </lineage>
</organism>
<accession>A0A7J7GJV7</accession>
<dbReference type="Proteomes" id="UP000593564">
    <property type="component" value="Unassembled WGS sequence"/>
</dbReference>
<proteinExistence type="predicted"/>
<evidence type="ECO:0000256" key="1">
    <source>
        <dbReference type="SAM" id="MobiDB-lite"/>
    </source>
</evidence>
<dbReference type="AlphaFoldDB" id="A0A7J7GJV7"/>
<gene>
    <name evidence="3" type="ORF">HYC85_023927</name>
</gene>
<reference evidence="4" key="1">
    <citation type="journal article" date="2020" name="Nat. Commun.">
        <title>Genome assembly of wild tea tree DASZ reveals pedigree and selection history of tea varieties.</title>
        <authorList>
            <person name="Zhang W."/>
            <person name="Zhang Y."/>
            <person name="Qiu H."/>
            <person name="Guo Y."/>
            <person name="Wan H."/>
            <person name="Zhang X."/>
            <person name="Scossa F."/>
            <person name="Alseekh S."/>
            <person name="Zhang Q."/>
            <person name="Wang P."/>
            <person name="Xu L."/>
            <person name="Schmidt M.H."/>
            <person name="Jia X."/>
            <person name="Li D."/>
            <person name="Zhu A."/>
            <person name="Guo F."/>
            <person name="Chen W."/>
            <person name="Ni D."/>
            <person name="Usadel B."/>
            <person name="Fernie A.R."/>
            <person name="Wen W."/>
        </authorList>
    </citation>
    <scope>NUCLEOTIDE SEQUENCE [LARGE SCALE GENOMIC DNA]</scope>
    <source>
        <strain evidence="4">cv. G240</strain>
    </source>
</reference>
<feature type="region of interest" description="Disordered" evidence="1">
    <location>
        <begin position="1"/>
        <end position="26"/>
    </location>
</feature>
<dbReference type="PANTHER" id="PTHR12482">
    <property type="entry name" value="LIPASE ROG1-RELATED-RELATED"/>
    <property type="match status" value="1"/>
</dbReference>
<protein>
    <recommendedName>
        <fullName evidence="2">DUF676 domain-containing protein</fullName>
    </recommendedName>
</protein>
<evidence type="ECO:0000259" key="2">
    <source>
        <dbReference type="Pfam" id="PF05057"/>
    </source>
</evidence>
<dbReference type="InterPro" id="IPR007751">
    <property type="entry name" value="DUF676_lipase-like"/>
</dbReference>
<comment type="caution">
    <text evidence="3">The sequence shown here is derived from an EMBL/GenBank/DDBJ whole genome shotgun (WGS) entry which is preliminary data.</text>
</comment>
<evidence type="ECO:0000313" key="3">
    <source>
        <dbReference type="EMBL" id="KAF5939668.1"/>
    </source>
</evidence>
<name>A0A7J7GJV7_CAMSI</name>
<dbReference type="InterPro" id="IPR044294">
    <property type="entry name" value="Lipase-like"/>
</dbReference>
<keyword evidence="4" id="KW-1185">Reference proteome</keyword>
<sequence>MASAVDLQKSSETVEEVNKKKKNRGLLDMESDKIRNRKVSVKKKKRSSFMPKFGCFRSEDYGVPTVERSDGDGNFDMESTSVGVNRSPTHLLVMVNGIIGSSQNWRYAAKQFLKRYPQDVLVHCSECNYSTLTFDGVDVMGNRLAEEVISVIRRYPGLQKISFLSHSLGGLVSRYAIAKLYEESSQENGEYRTDESKDPFPEDKFKGKIAGLEPMNFITSATPHLGSRGHKQTPAFCGFYSLEKAAAHASSLLGRTGKHLFLRDGDNEKPPILLQMANDTDDLPFISALRSFRRRVAYANARHDHLVGWSTSSLRRRSELPKRQNLSRIDKYPHVVNVELAKPMNTQEEMSLEGQVNVCKTIDMEEAMIRGLTKMSWERVDIDFSGTKQRLLAHSTIQASFFFLFNLTTESRKNIITSMSKMRFGGQPLEMDWNSLVKTYYVNSAGADVIQHTIDNFLL</sequence>
<dbReference type="Gene3D" id="3.40.50.1820">
    <property type="entry name" value="alpha/beta hydrolase"/>
    <property type="match status" value="1"/>
</dbReference>
<dbReference type="EMBL" id="JACBKZ010000011">
    <property type="protein sequence ID" value="KAF5939668.1"/>
    <property type="molecule type" value="Genomic_DNA"/>
</dbReference>
<reference evidence="3 4" key="2">
    <citation type="submission" date="2020-07" db="EMBL/GenBank/DDBJ databases">
        <title>Genome assembly of wild tea tree DASZ reveals pedigree and selection history of tea varieties.</title>
        <authorList>
            <person name="Zhang W."/>
        </authorList>
    </citation>
    <scope>NUCLEOTIDE SEQUENCE [LARGE SCALE GENOMIC DNA]</scope>
    <source>
        <strain evidence="4">cv. G240</strain>
        <tissue evidence="3">Leaf</tissue>
    </source>
</reference>
<dbReference type="FunFam" id="3.40.50.1820:FF:000216">
    <property type="entry name" value="Alpha/beta-Hydrolases superfamily protein"/>
    <property type="match status" value="1"/>
</dbReference>
<evidence type="ECO:0000313" key="4">
    <source>
        <dbReference type="Proteomes" id="UP000593564"/>
    </source>
</evidence>
<dbReference type="Pfam" id="PF05057">
    <property type="entry name" value="DUF676"/>
    <property type="match status" value="1"/>
</dbReference>
<dbReference type="SUPFAM" id="SSF53474">
    <property type="entry name" value="alpha/beta-Hydrolases"/>
    <property type="match status" value="1"/>
</dbReference>